<reference evidence="9 10" key="1">
    <citation type="journal article" date="2018" name="IMA Fungus">
        <title>IMA Genome-F 9: Draft genome sequence of Annulohypoxylon stygium, Aspergillus mulundensis, Berkeleyomyces basicola (syn. Thielaviopsis basicola), Ceratocystis smalleyi, two Cercospora beticola strains, Coleophoma cylindrospora, Fusarium fracticaudum, Phialophora cf. hyalina, and Morchella septimelata.</title>
        <authorList>
            <person name="Wingfield B.D."/>
            <person name="Bills G.F."/>
            <person name="Dong Y."/>
            <person name="Huang W."/>
            <person name="Nel W.J."/>
            <person name="Swalarsk-Parry B.S."/>
            <person name="Vaghefi N."/>
            <person name="Wilken P.M."/>
            <person name="An Z."/>
            <person name="de Beer Z.W."/>
            <person name="De Vos L."/>
            <person name="Chen L."/>
            <person name="Duong T.A."/>
            <person name="Gao Y."/>
            <person name="Hammerbacher A."/>
            <person name="Kikkert J.R."/>
            <person name="Li Y."/>
            <person name="Li H."/>
            <person name="Li K."/>
            <person name="Li Q."/>
            <person name="Liu X."/>
            <person name="Ma X."/>
            <person name="Naidoo K."/>
            <person name="Pethybridge S.J."/>
            <person name="Sun J."/>
            <person name="Steenkamp E.T."/>
            <person name="van der Nest M.A."/>
            <person name="van Wyk S."/>
            <person name="Wingfield M.J."/>
            <person name="Xiong C."/>
            <person name="Yue Q."/>
            <person name="Zhang X."/>
        </authorList>
    </citation>
    <scope>NUCLEOTIDE SEQUENCE [LARGE SCALE GENOMIC DNA]</scope>
    <source>
        <strain evidence="9 10">BP 5553</strain>
    </source>
</reference>
<dbReference type="AlphaFoldDB" id="A0A370TR23"/>
<evidence type="ECO:0000313" key="9">
    <source>
        <dbReference type="EMBL" id="RDL37967.1"/>
    </source>
</evidence>
<keyword evidence="10" id="KW-1185">Reference proteome</keyword>
<evidence type="ECO:0000256" key="2">
    <source>
        <dbReference type="ARBA" id="ARBA00010617"/>
    </source>
</evidence>
<comment type="caution">
    <text evidence="9">The sequence shown here is derived from an EMBL/GenBank/DDBJ whole genome shotgun (WGS) entry which is preliminary data.</text>
</comment>
<feature type="region of interest" description="Disordered" evidence="6">
    <location>
        <begin position="437"/>
        <end position="458"/>
    </location>
</feature>
<dbReference type="SUPFAM" id="SSF50965">
    <property type="entry name" value="Galactose oxidase, central domain"/>
    <property type="match status" value="1"/>
</dbReference>
<evidence type="ECO:0000256" key="8">
    <source>
        <dbReference type="SAM" id="SignalP"/>
    </source>
</evidence>
<dbReference type="InterPro" id="IPR050121">
    <property type="entry name" value="Cytochrome_P450_monoxygenase"/>
</dbReference>
<protein>
    <recommendedName>
        <fullName evidence="11">Cytochrome P450</fullName>
    </recommendedName>
</protein>
<dbReference type="OrthoDB" id="10251809at2759"/>
<dbReference type="InterPro" id="IPR036396">
    <property type="entry name" value="Cyt_P450_sf"/>
</dbReference>
<evidence type="ECO:0000256" key="6">
    <source>
        <dbReference type="SAM" id="MobiDB-lite"/>
    </source>
</evidence>
<accession>A0A370TR23</accession>
<dbReference type="GO" id="GO:0016705">
    <property type="term" value="F:oxidoreductase activity, acting on paired donors, with incorporation or reduction of molecular oxygen"/>
    <property type="evidence" value="ECO:0007669"/>
    <property type="project" value="InterPro"/>
</dbReference>
<feature type="signal peptide" evidence="8">
    <location>
        <begin position="1"/>
        <end position="21"/>
    </location>
</feature>
<keyword evidence="8" id="KW-0732">Signal</keyword>
<dbReference type="GeneID" id="43598249"/>
<dbReference type="CDD" id="cd12087">
    <property type="entry name" value="TM_EGFR-like"/>
    <property type="match status" value="1"/>
</dbReference>
<dbReference type="InterPro" id="IPR011043">
    <property type="entry name" value="Gal_Oxase/kelch_b-propeller"/>
</dbReference>
<dbReference type="Gene3D" id="1.10.630.10">
    <property type="entry name" value="Cytochrome P450"/>
    <property type="match status" value="2"/>
</dbReference>
<dbReference type="PROSITE" id="PS00086">
    <property type="entry name" value="CYTOCHROME_P450"/>
    <property type="match status" value="1"/>
</dbReference>
<dbReference type="PRINTS" id="PR00465">
    <property type="entry name" value="EP450IV"/>
</dbReference>
<evidence type="ECO:0008006" key="11">
    <source>
        <dbReference type="Google" id="ProtNLM"/>
    </source>
</evidence>
<proteinExistence type="inferred from homology"/>
<dbReference type="InterPro" id="IPR015915">
    <property type="entry name" value="Kelch-typ_b-propeller"/>
</dbReference>
<evidence type="ECO:0000256" key="4">
    <source>
        <dbReference type="ARBA" id="ARBA00023004"/>
    </source>
</evidence>
<evidence type="ECO:0000256" key="1">
    <source>
        <dbReference type="ARBA" id="ARBA00001971"/>
    </source>
</evidence>
<evidence type="ECO:0000256" key="7">
    <source>
        <dbReference type="SAM" id="Phobius"/>
    </source>
</evidence>
<organism evidence="9 10">
    <name type="scientific">Venustampulla echinocandica</name>
    <dbReference type="NCBI Taxonomy" id="2656787"/>
    <lineage>
        <taxon>Eukaryota</taxon>
        <taxon>Fungi</taxon>
        <taxon>Dikarya</taxon>
        <taxon>Ascomycota</taxon>
        <taxon>Pezizomycotina</taxon>
        <taxon>Leotiomycetes</taxon>
        <taxon>Helotiales</taxon>
        <taxon>Pleuroascaceae</taxon>
        <taxon>Venustampulla</taxon>
    </lineage>
</organism>
<dbReference type="PRINTS" id="PR00385">
    <property type="entry name" value="P450"/>
</dbReference>
<feature type="compositionally biased region" description="Polar residues" evidence="6">
    <location>
        <begin position="572"/>
        <end position="605"/>
    </location>
</feature>
<dbReference type="GO" id="GO:0005506">
    <property type="term" value="F:iron ion binding"/>
    <property type="evidence" value="ECO:0007669"/>
    <property type="project" value="InterPro"/>
</dbReference>
<dbReference type="InterPro" id="IPR002403">
    <property type="entry name" value="Cyt_P450_E_grp-IV"/>
</dbReference>
<keyword evidence="7" id="KW-0812">Transmembrane</keyword>
<feature type="compositionally biased region" description="Polar residues" evidence="6">
    <location>
        <begin position="517"/>
        <end position="526"/>
    </location>
</feature>
<feature type="region of interest" description="Disordered" evidence="6">
    <location>
        <begin position="489"/>
        <end position="610"/>
    </location>
</feature>
<keyword evidence="7" id="KW-1133">Transmembrane helix</keyword>
<gene>
    <name evidence="9" type="ORF">BP5553_05400</name>
</gene>
<sequence>MAPMALKILGMILLCARESLQQKDPVKDFCRRFGHQTCVIDQRLYIDGGLVNMNTLQQNPNNYSNTWLSYHDLTTSPPRIDMPQIHANLSKNASIPDVSGGVLWPDSVNKRFYLYGGDYFNIPPNPPNLLSYDVLYDQWVSFGSPTDRSIQSVSWGAGVGVSSIGKGFVLGGWLSNNSVPGWTGPPLATSGLIQYDMDSNILSNTTGIDSTPRAEGVMVYIPASDVGMLVHFGGVTVGSNGTTSASPMSSIHLYDIKSSKWYTQTATGNIPPNRRRFCADAAWAPDRSSYNIYLYGGLGFGADSAGFDDMWILSLPSFTWINYYSAPTGTGYPHHSLSCNVVNNGQMLVIGGTFPLSSDCDSPGTWGVHNADLGKVSGSAWNVYMPNITTYQVPPEVISVVGGSSMGGAALKKPATGFQNAELDVYFAQHANVANRTPTRAVSDPSGNSTTSGSSIRLPGSAIAGISVGGAIFLGSIIIGGCYFFRRRRNQKHPPPSPPPPPPISKSPPYDPKAAPKSQSYTSYNVPKTHYQLPTTPEPAELYGSHYRMPPPEPQNGFVAETRDHDPRYHSPVTSPNPSTFSGRTALTRSGSKPETYYGSPTSPKAISPVMGRISQTPRLESKQPEPGKQFWIAHQAHREIRNTNISLQVSGLLDAYTVSLAKLGRSPDRLGSLSHDMKAWEAGVRDEEDIFALSEAAAAEVIVAGKDSIQQVLVEQDLRKAPLYESHRPPTGADNLISIVDKTRYKQKRRLLAPGFSISFLNSLEPLYLGCIGAFVDVLDAKCAEGHGSAVIDMYMMLGNLTTVFPSIPRRVELTEMVDDILAKRMAHKGPPKKDPLQIFLDAHKSNPDLYSEMNVLEEMCLFLIAGSDTGGATATFTLLLLLNNQEKLKLLVEEIDEAFPSKDELITIAKTQDLPYLNAVINDSMRVMPIATGLPRYTTETTVICDSEIPPRWRHFCNDKDPRIWPDPESVVPERWLGEYKGAEVDRKAFVPFSAGSRNCPGQQFALKELRLFFATLIHSY</sequence>
<evidence type="ECO:0000313" key="10">
    <source>
        <dbReference type="Proteomes" id="UP000254866"/>
    </source>
</evidence>
<feature type="compositionally biased region" description="Pro residues" evidence="6">
    <location>
        <begin position="493"/>
        <end position="511"/>
    </location>
</feature>
<dbReference type="InterPro" id="IPR001128">
    <property type="entry name" value="Cyt_P450"/>
</dbReference>
<evidence type="ECO:0000256" key="3">
    <source>
        <dbReference type="ARBA" id="ARBA00022723"/>
    </source>
</evidence>
<keyword evidence="3 5" id="KW-0479">Metal-binding</keyword>
<comment type="similarity">
    <text evidence="2">Belongs to the cytochrome P450 family.</text>
</comment>
<comment type="cofactor">
    <cofactor evidence="1 5">
        <name>heme</name>
        <dbReference type="ChEBI" id="CHEBI:30413"/>
    </cofactor>
</comment>
<feature type="compositionally biased region" description="Polar residues" evidence="6">
    <location>
        <begin position="437"/>
        <end position="455"/>
    </location>
</feature>
<evidence type="ECO:0000256" key="5">
    <source>
        <dbReference type="PIRSR" id="PIRSR602403-1"/>
    </source>
</evidence>
<dbReference type="Proteomes" id="UP000254866">
    <property type="component" value="Unassembled WGS sequence"/>
</dbReference>
<dbReference type="EMBL" id="NPIC01000003">
    <property type="protein sequence ID" value="RDL37967.1"/>
    <property type="molecule type" value="Genomic_DNA"/>
</dbReference>
<dbReference type="GO" id="GO:0004497">
    <property type="term" value="F:monooxygenase activity"/>
    <property type="evidence" value="ECO:0007669"/>
    <property type="project" value="InterPro"/>
</dbReference>
<dbReference type="SUPFAM" id="SSF48264">
    <property type="entry name" value="Cytochrome P450"/>
    <property type="match status" value="1"/>
</dbReference>
<dbReference type="STRING" id="2656787.A0A370TR23"/>
<dbReference type="InterPro" id="IPR017972">
    <property type="entry name" value="Cyt_P450_CS"/>
</dbReference>
<keyword evidence="7" id="KW-0472">Membrane</keyword>
<dbReference type="PANTHER" id="PTHR24305">
    <property type="entry name" value="CYTOCHROME P450"/>
    <property type="match status" value="1"/>
</dbReference>
<feature type="transmembrane region" description="Helical" evidence="7">
    <location>
        <begin position="462"/>
        <end position="485"/>
    </location>
</feature>
<dbReference type="GO" id="GO:0020037">
    <property type="term" value="F:heme binding"/>
    <property type="evidence" value="ECO:0007669"/>
    <property type="project" value="InterPro"/>
</dbReference>
<name>A0A370TR23_9HELO</name>
<keyword evidence="4 5" id="KW-0408">Iron</keyword>
<keyword evidence="5" id="KW-0349">Heme</keyword>
<dbReference type="Gene3D" id="2.120.10.80">
    <property type="entry name" value="Kelch-type beta propeller"/>
    <property type="match status" value="1"/>
</dbReference>
<feature type="binding site" description="axial binding residue" evidence="5">
    <location>
        <position position="1002"/>
    </location>
    <ligand>
        <name>heme</name>
        <dbReference type="ChEBI" id="CHEBI:30413"/>
    </ligand>
    <ligandPart>
        <name>Fe</name>
        <dbReference type="ChEBI" id="CHEBI:18248"/>
    </ligandPart>
</feature>
<dbReference type="PANTHER" id="PTHR24305:SF166">
    <property type="entry name" value="CYTOCHROME P450 12A4, MITOCHONDRIAL-RELATED"/>
    <property type="match status" value="1"/>
</dbReference>
<dbReference type="Pfam" id="PF00067">
    <property type="entry name" value="p450"/>
    <property type="match status" value="1"/>
</dbReference>
<dbReference type="RefSeq" id="XP_031870623.1">
    <property type="nucleotide sequence ID" value="XM_032014023.1"/>
</dbReference>
<feature type="chain" id="PRO_5016804387" description="Cytochrome P450" evidence="8">
    <location>
        <begin position="22"/>
        <end position="1023"/>
    </location>
</feature>